<name>A0A3S4D4E7_9HYPH</name>
<dbReference type="AlphaFoldDB" id="A0A3S4D4E7"/>
<evidence type="ECO:0000256" key="2">
    <source>
        <dbReference type="ARBA" id="ARBA00023125"/>
    </source>
</evidence>
<dbReference type="CDD" id="cd05013">
    <property type="entry name" value="SIS_RpiR"/>
    <property type="match status" value="1"/>
</dbReference>
<dbReference type="InterPro" id="IPR035472">
    <property type="entry name" value="RpiR-like_SIS"/>
</dbReference>
<dbReference type="GO" id="GO:0097367">
    <property type="term" value="F:carbohydrate derivative binding"/>
    <property type="evidence" value="ECO:0007669"/>
    <property type="project" value="InterPro"/>
</dbReference>
<evidence type="ECO:0000259" key="5">
    <source>
        <dbReference type="PROSITE" id="PS51464"/>
    </source>
</evidence>
<dbReference type="EMBL" id="UZWD01000020">
    <property type="protein sequence ID" value="VDS04170.1"/>
    <property type="molecule type" value="Genomic_DNA"/>
</dbReference>
<dbReference type="PROSITE" id="PS51464">
    <property type="entry name" value="SIS"/>
    <property type="match status" value="1"/>
</dbReference>
<dbReference type="PROSITE" id="PS51071">
    <property type="entry name" value="HTH_RPIR"/>
    <property type="match status" value="1"/>
</dbReference>
<gene>
    <name evidence="6" type="primary">rpiR</name>
    <name evidence="6" type="ORF">DEVEQU_01301</name>
</gene>
<evidence type="ECO:0000313" key="6">
    <source>
        <dbReference type="EMBL" id="VDS04170.1"/>
    </source>
</evidence>
<keyword evidence="7" id="KW-1185">Reference proteome</keyword>
<dbReference type="RefSeq" id="WP_126149762.1">
    <property type="nucleotide sequence ID" value="NZ_JBHTMH010000001.1"/>
</dbReference>
<organism evidence="6 7">
    <name type="scientific">Devosia equisanguinis</name>
    <dbReference type="NCBI Taxonomy" id="2490941"/>
    <lineage>
        <taxon>Bacteria</taxon>
        <taxon>Pseudomonadati</taxon>
        <taxon>Pseudomonadota</taxon>
        <taxon>Alphaproteobacteria</taxon>
        <taxon>Hyphomicrobiales</taxon>
        <taxon>Devosiaceae</taxon>
        <taxon>Devosia</taxon>
    </lineage>
</organism>
<dbReference type="InterPro" id="IPR000281">
    <property type="entry name" value="HTH_RpiR"/>
</dbReference>
<dbReference type="Pfam" id="PF01380">
    <property type="entry name" value="SIS"/>
    <property type="match status" value="1"/>
</dbReference>
<dbReference type="GO" id="GO:1901135">
    <property type="term" value="P:carbohydrate derivative metabolic process"/>
    <property type="evidence" value="ECO:0007669"/>
    <property type="project" value="InterPro"/>
</dbReference>
<evidence type="ECO:0000256" key="1">
    <source>
        <dbReference type="ARBA" id="ARBA00023015"/>
    </source>
</evidence>
<dbReference type="InterPro" id="IPR036388">
    <property type="entry name" value="WH-like_DNA-bd_sf"/>
</dbReference>
<sequence>MLARIRSSLNDMAPSERKVAETVLANPQAAIAWSMADIARFSGVSEPSIMRFCRKLGFEGYSDFRIKFAQAVALLEKAERPIEDGGDDPIRSRIIANCNKATAAINDLIMDVDSAVIARAAERLATSRRIDVYGHGGSGFLAGEAQHRFAYLGLASVAYSDPSLQMFSAVALGPEDSVLAFSFSGITTHMLPNLEIARGAGAQIITLAPSGSPIAKAADLNIAINAYRQKKSPVFLPNERLTMYVMLDALVELVGEKLSGEVGTDRVRS</sequence>
<dbReference type="OrthoDB" id="8582409at2"/>
<dbReference type="InterPro" id="IPR009057">
    <property type="entry name" value="Homeodomain-like_sf"/>
</dbReference>
<dbReference type="Gene3D" id="3.40.50.10490">
    <property type="entry name" value="Glucose-6-phosphate isomerase like protein, domain 1"/>
    <property type="match status" value="1"/>
</dbReference>
<keyword evidence="2" id="KW-0238">DNA-binding</keyword>
<accession>A0A3S4D4E7</accession>
<dbReference type="InterPro" id="IPR001347">
    <property type="entry name" value="SIS_dom"/>
</dbReference>
<feature type="domain" description="SIS" evidence="5">
    <location>
        <begin position="120"/>
        <end position="260"/>
    </location>
</feature>
<dbReference type="PANTHER" id="PTHR30514:SF1">
    <property type="entry name" value="HTH-TYPE TRANSCRIPTIONAL REGULATOR HEXR-RELATED"/>
    <property type="match status" value="1"/>
</dbReference>
<keyword evidence="1" id="KW-0805">Transcription regulation</keyword>
<evidence type="ECO:0000256" key="3">
    <source>
        <dbReference type="ARBA" id="ARBA00023163"/>
    </source>
</evidence>
<feature type="domain" description="HTH rpiR-type" evidence="4">
    <location>
        <begin position="1"/>
        <end position="75"/>
    </location>
</feature>
<protein>
    <submittedName>
        <fullName evidence="6">HTH-type transcriptional regulator RpiR</fullName>
    </submittedName>
</protein>
<dbReference type="InterPro" id="IPR047640">
    <property type="entry name" value="RpiR-like"/>
</dbReference>
<proteinExistence type="predicted"/>
<dbReference type="PROSITE" id="PS00356">
    <property type="entry name" value="HTH_LACI_1"/>
    <property type="match status" value="1"/>
</dbReference>
<evidence type="ECO:0000259" key="4">
    <source>
        <dbReference type="PROSITE" id="PS51071"/>
    </source>
</evidence>
<dbReference type="GO" id="GO:0003700">
    <property type="term" value="F:DNA-binding transcription factor activity"/>
    <property type="evidence" value="ECO:0007669"/>
    <property type="project" value="InterPro"/>
</dbReference>
<dbReference type="SUPFAM" id="SSF53697">
    <property type="entry name" value="SIS domain"/>
    <property type="match status" value="1"/>
</dbReference>
<dbReference type="Pfam" id="PF01418">
    <property type="entry name" value="HTH_6"/>
    <property type="match status" value="1"/>
</dbReference>
<dbReference type="PANTHER" id="PTHR30514">
    <property type="entry name" value="GLUCOKINASE"/>
    <property type="match status" value="1"/>
</dbReference>
<dbReference type="InterPro" id="IPR046348">
    <property type="entry name" value="SIS_dom_sf"/>
</dbReference>
<evidence type="ECO:0000313" key="7">
    <source>
        <dbReference type="Proteomes" id="UP000268844"/>
    </source>
</evidence>
<dbReference type="GO" id="GO:0003677">
    <property type="term" value="F:DNA binding"/>
    <property type="evidence" value="ECO:0007669"/>
    <property type="project" value="UniProtKB-KW"/>
</dbReference>
<dbReference type="Gene3D" id="1.10.10.10">
    <property type="entry name" value="Winged helix-like DNA-binding domain superfamily/Winged helix DNA-binding domain"/>
    <property type="match status" value="1"/>
</dbReference>
<reference evidence="6 7" key="1">
    <citation type="submission" date="2018-12" db="EMBL/GenBank/DDBJ databases">
        <authorList>
            <person name="Criscuolo A."/>
        </authorList>
    </citation>
    <scope>NUCLEOTIDE SEQUENCE [LARGE SCALE GENOMIC DNA]</scope>
    <source>
        <strain evidence="6">ACIP1116281</strain>
    </source>
</reference>
<keyword evidence="3" id="KW-0804">Transcription</keyword>
<dbReference type="SUPFAM" id="SSF46689">
    <property type="entry name" value="Homeodomain-like"/>
    <property type="match status" value="1"/>
</dbReference>
<dbReference type="Proteomes" id="UP000268844">
    <property type="component" value="Unassembled WGS sequence"/>
</dbReference>